<gene>
    <name evidence="1" type="ORF">Val02_56010</name>
</gene>
<dbReference type="AlphaFoldDB" id="A0A8J4DS13"/>
<accession>A0A8J4DS13</accession>
<dbReference type="Proteomes" id="UP000619260">
    <property type="component" value="Unassembled WGS sequence"/>
</dbReference>
<protein>
    <submittedName>
        <fullName evidence="1">Uncharacterized protein</fullName>
    </submittedName>
</protein>
<sequence length="55" mass="5935">MQLSCVIDEPLELAPVSIELVMRDPVTGKAGRFLLDKEVASPFHASLGELLPITS</sequence>
<evidence type="ECO:0000313" key="2">
    <source>
        <dbReference type="Proteomes" id="UP000619260"/>
    </source>
</evidence>
<keyword evidence="2" id="KW-1185">Reference proteome</keyword>
<comment type="caution">
    <text evidence="1">The sequence shown here is derived from an EMBL/GenBank/DDBJ whole genome shotgun (WGS) entry which is preliminary data.</text>
</comment>
<reference evidence="1" key="1">
    <citation type="submission" date="2021-01" db="EMBL/GenBank/DDBJ databases">
        <title>Whole genome shotgun sequence of Virgisporangium aliadipatigenens NBRC 105644.</title>
        <authorList>
            <person name="Komaki H."/>
            <person name="Tamura T."/>
        </authorList>
    </citation>
    <scope>NUCLEOTIDE SEQUENCE</scope>
    <source>
        <strain evidence="1">NBRC 105644</strain>
    </source>
</reference>
<proteinExistence type="predicted"/>
<organism evidence="1 2">
    <name type="scientific">Virgisporangium aliadipatigenens</name>
    <dbReference type="NCBI Taxonomy" id="741659"/>
    <lineage>
        <taxon>Bacteria</taxon>
        <taxon>Bacillati</taxon>
        <taxon>Actinomycetota</taxon>
        <taxon>Actinomycetes</taxon>
        <taxon>Micromonosporales</taxon>
        <taxon>Micromonosporaceae</taxon>
        <taxon>Virgisporangium</taxon>
    </lineage>
</organism>
<evidence type="ECO:0000313" key="1">
    <source>
        <dbReference type="EMBL" id="GIJ48715.1"/>
    </source>
</evidence>
<name>A0A8J4DS13_9ACTN</name>
<dbReference type="EMBL" id="BOPF01000022">
    <property type="protein sequence ID" value="GIJ48715.1"/>
    <property type="molecule type" value="Genomic_DNA"/>
</dbReference>